<proteinExistence type="predicted"/>
<organism evidence="4 5">
    <name type="scientific">Candidatus Wallbacteria bacterium GWC2_49_35</name>
    <dbReference type="NCBI Taxonomy" id="1817813"/>
    <lineage>
        <taxon>Bacteria</taxon>
        <taxon>Candidatus Walliibacteriota</taxon>
    </lineage>
</organism>
<dbReference type="GO" id="GO:0046872">
    <property type="term" value="F:metal ion binding"/>
    <property type="evidence" value="ECO:0007669"/>
    <property type="project" value="InterPro"/>
</dbReference>
<evidence type="ECO:0000259" key="3">
    <source>
        <dbReference type="Pfam" id="PF25137"/>
    </source>
</evidence>
<dbReference type="EMBL" id="MGFH01000206">
    <property type="protein sequence ID" value="OGM02580.1"/>
    <property type="molecule type" value="Genomic_DNA"/>
</dbReference>
<dbReference type="AlphaFoldDB" id="A0A1F7WIG5"/>
<dbReference type="GO" id="GO:0008106">
    <property type="term" value="F:alcohol dehydrogenase (NADP+) activity"/>
    <property type="evidence" value="ECO:0007669"/>
    <property type="project" value="TreeGrafter"/>
</dbReference>
<protein>
    <submittedName>
        <fullName evidence="4">Uncharacterized protein</fullName>
    </submittedName>
</protein>
<gene>
    <name evidence="4" type="ORF">A2008_09550</name>
</gene>
<dbReference type="Gene3D" id="3.40.50.1970">
    <property type="match status" value="1"/>
</dbReference>
<name>A0A1F7WIG5_9BACT</name>
<dbReference type="FunFam" id="3.40.50.1970:FF:000003">
    <property type="entry name" value="Alcohol dehydrogenase, iron-containing"/>
    <property type="match status" value="1"/>
</dbReference>
<dbReference type="SUPFAM" id="SSF56796">
    <property type="entry name" value="Dehydroquinate synthase-like"/>
    <property type="match status" value="1"/>
</dbReference>
<dbReference type="InterPro" id="IPR044731">
    <property type="entry name" value="BDH-like"/>
</dbReference>
<evidence type="ECO:0000313" key="4">
    <source>
        <dbReference type="EMBL" id="OGM02580.1"/>
    </source>
</evidence>
<evidence type="ECO:0000259" key="2">
    <source>
        <dbReference type="Pfam" id="PF00465"/>
    </source>
</evidence>
<dbReference type="STRING" id="1817813.A2008_09550"/>
<evidence type="ECO:0000313" key="5">
    <source>
        <dbReference type="Proteomes" id="UP000178735"/>
    </source>
</evidence>
<reference evidence="4 5" key="1">
    <citation type="journal article" date="2016" name="Nat. Commun.">
        <title>Thousands of microbial genomes shed light on interconnected biogeochemical processes in an aquifer system.</title>
        <authorList>
            <person name="Anantharaman K."/>
            <person name="Brown C.T."/>
            <person name="Hug L.A."/>
            <person name="Sharon I."/>
            <person name="Castelle C.J."/>
            <person name="Probst A.J."/>
            <person name="Thomas B.C."/>
            <person name="Singh A."/>
            <person name="Wilkins M.J."/>
            <person name="Karaoz U."/>
            <person name="Brodie E.L."/>
            <person name="Williams K.H."/>
            <person name="Hubbard S.S."/>
            <person name="Banfield J.F."/>
        </authorList>
    </citation>
    <scope>NUCLEOTIDE SEQUENCE [LARGE SCALE GENOMIC DNA]</scope>
</reference>
<feature type="domain" description="Fe-containing alcohol dehydrogenase-like C-terminal" evidence="3">
    <location>
        <begin position="201"/>
        <end position="410"/>
    </location>
</feature>
<dbReference type="PANTHER" id="PTHR43633">
    <property type="entry name" value="ALCOHOL DEHYDROGENASE YQHD"/>
    <property type="match status" value="1"/>
</dbReference>
<dbReference type="Proteomes" id="UP000178735">
    <property type="component" value="Unassembled WGS sequence"/>
</dbReference>
<comment type="caution">
    <text evidence="4">The sequence shown here is derived from an EMBL/GenBank/DDBJ whole genome shotgun (WGS) entry which is preliminary data.</text>
</comment>
<dbReference type="GO" id="GO:0005829">
    <property type="term" value="C:cytosol"/>
    <property type="evidence" value="ECO:0007669"/>
    <property type="project" value="TreeGrafter"/>
</dbReference>
<dbReference type="InterPro" id="IPR001670">
    <property type="entry name" value="ADH_Fe/GldA"/>
</dbReference>
<dbReference type="CDD" id="cd08187">
    <property type="entry name" value="BDH"/>
    <property type="match status" value="1"/>
</dbReference>
<dbReference type="GO" id="GO:1990362">
    <property type="term" value="F:butanol dehydrogenase (NAD+) activity"/>
    <property type="evidence" value="ECO:0007669"/>
    <property type="project" value="InterPro"/>
</dbReference>
<dbReference type="Gene3D" id="1.20.1090.10">
    <property type="entry name" value="Dehydroquinate synthase-like - alpha domain"/>
    <property type="match status" value="1"/>
</dbReference>
<keyword evidence="1" id="KW-0560">Oxidoreductase</keyword>
<dbReference type="PANTHER" id="PTHR43633:SF1">
    <property type="entry name" value="ALCOHOL DEHYDROGENASE YQHD"/>
    <property type="match status" value="1"/>
</dbReference>
<dbReference type="Pfam" id="PF25137">
    <property type="entry name" value="ADH_Fe_C"/>
    <property type="match status" value="1"/>
</dbReference>
<feature type="domain" description="Alcohol dehydrogenase iron-type/glycerol dehydrogenase GldA" evidence="2">
    <location>
        <begin position="12"/>
        <end position="185"/>
    </location>
</feature>
<dbReference type="GO" id="GO:1990002">
    <property type="term" value="F:methylglyoxal reductase (NADPH) (acetol producing) activity"/>
    <property type="evidence" value="ECO:0007669"/>
    <property type="project" value="TreeGrafter"/>
</dbReference>
<evidence type="ECO:0000256" key="1">
    <source>
        <dbReference type="ARBA" id="ARBA00023002"/>
    </source>
</evidence>
<accession>A0A1F7WIG5</accession>
<dbReference type="InterPro" id="IPR056798">
    <property type="entry name" value="ADH_Fe_C"/>
</dbReference>
<sequence>MESFNLDGMPAVAFGSGVFEEAGELIKNCGAAGCKALIVTGANYLKRTGNIERLAGMLASFGIMSETYSKISPNPRADEVNEAARIINETGCDFVIGFGGGSAMDAAKAAAALAISGGEIWDYIRRWDDCETAEVKGALPVITIPTRYGSGAEISIFSVISNSETKEKAVLTTPLIMPALAIVDPEFCLDLPLEQAGYAVTDIMAHLIETYISGGDTSPVADSLTETLACDLIKNAFKIIRGEASVNEHENIFYISLLALTGITHVGRGGDFPLHDLEHPLSAYFGVPHGLGLGALFPHLMQFSFEHASDRYEKLYLNIFKRLAGEGLRLIDAYKEETGCVERAANAVDCFTELFTKLGSFKKLSSYGLTEETIDKLASDVIRLYGHGQLHIPNARKLRYSDIIEIYRKVV</sequence>
<dbReference type="Pfam" id="PF00465">
    <property type="entry name" value="Fe-ADH"/>
    <property type="match status" value="1"/>
</dbReference>